<evidence type="ECO:0000313" key="14">
    <source>
        <dbReference type="EMBL" id="QJW44036.1"/>
    </source>
</evidence>
<gene>
    <name evidence="10" type="primary">secE</name>
    <name evidence="12" type="ORF">BB432_05280</name>
    <name evidence="11" type="ORF">BB451_03545</name>
    <name evidence="13" type="ORF">CV728_01390</name>
    <name evidence="15" type="ORF">DD751_06060</name>
    <name evidence="16" type="ORF">EGW01_05325</name>
    <name evidence="14" type="ORF">HK440_06650</name>
    <name evidence="9" type="ORF">RGC53_04980</name>
    <name evidence="10" type="ORF">RGC63_01445</name>
</gene>
<reference evidence="16" key="4">
    <citation type="submission" date="2018-11" db="EMBL/GenBank/DDBJ databases">
        <authorList>
            <person name="Gutierrez A.J."/>
            <person name="Bravo M."/>
        </authorList>
    </citation>
    <scope>NUCLEOTIDE SEQUENCE</scope>
    <source>
        <strain evidence="16">1057</strain>
    </source>
</reference>
<dbReference type="Proteomes" id="UP000275263">
    <property type="component" value="Unassembled WGS sequence"/>
</dbReference>
<evidence type="ECO:0000313" key="15">
    <source>
        <dbReference type="EMBL" id="RKV29988.1"/>
    </source>
</evidence>
<dbReference type="eggNOG" id="COG0690">
    <property type="taxonomic scope" value="Bacteria"/>
</dbReference>
<dbReference type="InterPro" id="IPR001901">
    <property type="entry name" value="Translocase_SecE/Sec61-g"/>
</dbReference>
<evidence type="ECO:0000256" key="6">
    <source>
        <dbReference type="ARBA" id="ARBA00023010"/>
    </source>
</evidence>
<evidence type="ECO:0000256" key="7">
    <source>
        <dbReference type="ARBA" id="ARBA00023136"/>
    </source>
</evidence>
<dbReference type="EMBL" id="JAXMRN010000003">
    <property type="protein sequence ID" value="MDZ7550384.1"/>
    <property type="molecule type" value="Genomic_DNA"/>
</dbReference>
<dbReference type="RefSeq" id="WP_000362123.1">
    <property type="nucleotide sequence ID" value="NZ_AP017632.1"/>
</dbReference>
<evidence type="ECO:0000313" key="16">
    <source>
        <dbReference type="EMBL" id="RPF67861.1"/>
    </source>
</evidence>
<evidence type="ECO:0000313" key="19">
    <source>
        <dbReference type="Proteomes" id="UP000267086"/>
    </source>
</evidence>
<keyword evidence="6" id="KW-0811">Translocation</keyword>
<keyword evidence="5 8" id="KW-1133">Transmembrane helix</keyword>
<evidence type="ECO:0000313" key="22">
    <source>
        <dbReference type="Proteomes" id="UP000502945"/>
    </source>
</evidence>
<dbReference type="Proteomes" id="UP000220469">
    <property type="component" value="Unassembled WGS sequence"/>
</dbReference>
<evidence type="ECO:0000256" key="5">
    <source>
        <dbReference type="ARBA" id="ARBA00022989"/>
    </source>
</evidence>
<name>A0A024C0M9_HELPX</name>
<dbReference type="Proteomes" id="UP000267086">
    <property type="component" value="Unassembled WGS sequence"/>
</dbReference>
<keyword evidence="7 8" id="KW-0472">Membrane</keyword>
<dbReference type="Proteomes" id="UP001294612">
    <property type="component" value="Unassembled WGS sequence"/>
</dbReference>
<dbReference type="InterPro" id="IPR005807">
    <property type="entry name" value="SecE_bac"/>
</dbReference>
<dbReference type="Proteomes" id="UP000220907">
    <property type="component" value="Unassembled WGS sequence"/>
</dbReference>
<evidence type="ECO:0000256" key="2">
    <source>
        <dbReference type="ARBA" id="ARBA00022448"/>
    </source>
</evidence>
<dbReference type="EMBL" id="CP024948">
    <property type="protein sequence ID" value="QDY60269.1"/>
    <property type="molecule type" value="Genomic_DNA"/>
</dbReference>
<evidence type="ECO:0000313" key="21">
    <source>
        <dbReference type="Proteomes" id="UP000320851"/>
    </source>
</evidence>
<dbReference type="GO" id="GO:0006605">
    <property type="term" value="P:protein targeting"/>
    <property type="evidence" value="ECO:0007669"/>
    <property type="project" value="InterPro"/>
</dbReference>
<evidence type="ECO:0000313" key="18">
    <source>
        <dbReference type="Proteomes" id="UP000220907"/>
    </source>
</evidence>
<reference evidence="15 19" key="3">
    <citation type="submission" date="2018-04" db="EMBL/GenBank/DDBJ databases">
        <title>Complete genome sequences of Helicobacter pylori.</title>
        <authorList>
            <person name="Palau M."/>
            <person name="Minana-Galbis D."/>
        </authorList>
    </citation>
    <scope>NUCLEOTIDE SEQUENCE [LARGE SCALE GENOMIC DNA]</scope>
    <source>
        <strain evidence="15 19">B712A</strain>
    </source>
</reference>
<protein>
    <submittedName>
        <fullName evidence="10">Preprotein translocase subunit SecE</fullName>
    </submittedName>
</protein>
<dbReference type="Proteomes" id="UP001262343">
    <property type="component" value="Unassembled WGS sequence"/>
</dbReference>
<reference evidence="16 20" key="1">
    <citation type="journal article" date="2017" name="Gut Pathog.">
        <title>Mycobacterium avium subsp. paratuberculosis and associated risk factors for inflammatory bowel disease in Iranian patients.</title>
        <authorList>
            <person name="Zamani S."/>
            <person name="Zali M.R."/>
            <person name="Aghdaei H.A."/>
            <person name="Sechi L.A."/>
            <person name="Niegowska M."/>
            <person name="Caggiu E."/>
            <person name="Keshavarz R."/>
            <person name="Mosavari N."/>
            <person name="Feizabadi M.M."/>
        </authorList>
    </citation>
    <scope>NUCLEOTIDE SEQUENCE [LARGE SCALE GENOMIC DNA]</scope>
    <source>
        <strain evidence="16 20">1057</strain>
    </source>
</reference>
<keyword evidence="3 8" id="KW-0812">Transmembrane</keyword>
<evidence type="ECO:0000313" key="9">
    <source>
        <dbReference type="EMBL" id="MDU9790179.1"/>
    </source>
</evidence>
<evidence type="ECO:0000313" key="12">
    <source>
        <dbReference type="EMBL" id="PDW46573.1"/>
    </source>
</evidence>
<reference evidence="14 22" key="6">
    <citation type="submission" date="2020-05" db="EMBL/GenBank/DDBJ databases">
        <title>Proteome, Transcriptome, Methylome of different strains of Helicobacter pylori.</title>
        <authorList>
            <person name="Butenko I."/>
            <person name="Fedorov D."/>
            <person name="Babenko V."/>
            <person name="Manolov A."/>
            <person name="Boldyreva D."/>
            <person name="Klimina K."/>
            <person name="Veselovski V."/>
            <person name="Malahova M."/>
            <person name="Semashko T."/>
            <person name="Semenov I."/>
            <person name="Govorun V."/>
        </authorList>
    </citation>
    <scope>NUCLEOTIDE SEQUENCE [LARGE SCALE GENOMIC DNA]</scope>
    <source>
        <strain evidence="14 22">HPY</strain>
    </source>
</reference>
<dbReference type="AlphaFoldDB" id="A0A024C0M9"/>
<dbReference type="Proteomes" id="UP000502945">
    <property type="component" value="Chromosome"/>
</dbReference>
<dbReference type="Proteomes" id="UP000320851">
    <property type="component" value="Chromosome"/>
</dbReference>
<dbReference type="Gene3D" id="1.20.5.1030">
    <property type="entry name" value="Preprotein translocase secy subunit"/>
    <property type="match status" value="1"/>
</dbReference>
<evidence type="ECO:0000313" key="17">
    <source>
        <dbReference type="Proteomes" id="UP000220469"/>
    </source>
</evidence>
<feature type="transmembrane region" description="Helical" evidence="8">
    <location>
        <begin position="29"/>
        <end position="55"/>
    </location>
</feature>
<dbReference type="GO" id="GO:0016020">
    <property type="term" value="C:membrane"/>
    <property type="evidence" value="ECO:0007669"/>
    <property type="project" value="UniProtKB-SubCell"/>
</dbReference>
<sequence length="59" mass="6669">MDKWLMQYKLAREELSKVIFPIKEQIRNALVSVLVVVSAITLFLALLDFSLGAFISSVL</sequence>
<keyword evidence="4" id="KW-0653">Protein transport</keyword>
<accession>A0A024C0M9</accession>
<organism evidence="10 23">
    <name type="scientific">Helicobacter pylori</name>
    <name type="common">Campylobacter pylori</name>
    <dbReference type="NCBI Taxonomy" id="210"/>
    <lineage>
        <taxon>Bacteria</taxon>
        <taxon>Pseudomonadati</taxon>
        <taxon>Campylobacterota</taxon>
        <taxon>Epsilonproteobacteria</taxon>
        <taxon>Campylobacterales</taxon>
        <taxon>Helicobacteraceae</taxon>
        <taxon>Helicobacter</taxon>
    </lineage>
</organism>
<evidence type="ECO:0000313" key="13">
    <source>
        <dbReference type="EMBL" id="QDY60269.1"/>
    </source>
</evidence>
<evidence type="ECO:0000256" key="3">
    <source>
        <dbReference type="ARBA" id="ARBA00022692"/>
    </source>
</evidence>
<evidence type="ECO:0000313" key="23">
    <source>
        <dbReference type="Proteomes" id="UP001294612"/>
    </source>
</evidence>
<evidence type="ECO:0000256" key="4">
    <source>
        <dbReference type="ARBA" id="ARBA00022927"/>
    </source>
</evidence>
<dbReference type="GO" id="GO:0009306">
    <property type="term" value="P:protein secretion"/>
    <property type="evidence" value="ECO:0007669"/>
    <property type="project" value="InterPro"/>
</dbReference>
<reference evidence="13 21" key="5">
    <citation type="journal article" date="2019" name="Sci. Rep.">
        <title>Evolutionary mechanism leading to the multi-cagA genotype in Helicobacter pylori.</title>
        <authorList>
            <person name="Su H."/>
            <person name="Tissera K."/>
            <person name="Jang S."/>
            <person name="Choi Y.H."/>
            <person name="Kim A."/>
            <person name="Cho Y.J."/>
            <person name="Li M."/>
            <person name="Gunawardhana N."/>
            <person name="Merrell D.S."/>
            <person name="Ge L."/>
            <person name="Cha J.H."/>
        </authorList>
    </citation>
    <scope>NUCLEOTIDE SEQUENCE [LARGE SCALE GENOMIC DNA]</scope>
    <source>
        <strain evidence="13 21">B140</strain>
    </source>
</reference>
<reference evidence="10" key="7">
    <citation type="submission" date="2023-10" db="EMBL/GenBank/DDBJ databases">
        <title>First insite into the whole-genome sequence variations in clarithromycin resistant Helicobacter pylori clinical isolates in Russia.</title>
        <authorList>
            <person name="Starkova D.A."/>
            <person name="Svarval A.V."/>
            <person name="Polev D.E."/>
            <person name="Saitova A.T."/>
            <person name="Gladyshev N.S."/>
            <person name="Egorova S.A."/>
        </authorList>
    </citation>
    <scope>NUCLEOTIDE SEQUENCE</scope>
    <source>
        <strain evidence="10">HP290</strain>
        <strain evidence="9">HP96</strain>
    </source>
</reference>
<evidence type="ECO:0000313" key="10">
    <source>
        <dbReference type="EMBL" id="MDZ7550384.1"/>
    </source>
</evidence>
<dbReference type="EMBL" id="RPFT01000010">
    <property type="protein sequence ID" value="RPF67861.1"/>
    <property type="molecule type" value="Genomic_DNA"/>
</dbReference>
<evidence type="ECO:0000256" key="1">
    <source>
        <dbReference type="ARBA" id="ARBA00004370"/>
    </source>
</evidence>
<keyword evidence="2" id="KW-0813">Transport</keyword>
<dbReference type="NCBIfam" id="TIGR00964">
    <property type="entry name" value="secE_bact"/>
    <property type="match status" value="1"/>
</dbReference>
<dbReference type="EMBL" id="QEGO01000016">
    <property type="protein sequence ID" value="RKV29988.1"/>
    <property type="molecule type" value="Genomic_DNA"/>
</dbReference>
<dbReference type="GO" id="GO:0006886">
    <property type="term" value="P:intracellular protein transport"/>
    <property type="evidence" value="ECO:0007669"/>
    <property type="project" value="InterPro"/>
</dbReference>
<evidence type="ECO:0000313" key="20">
    <source>
        <dbReference type="Proteomes" id="UP000275263"/>
    </source>
</evidence>
<evidence type="ECO:0000256" key="8">
    <source>
        <dbReference type="SAM" id="Phobius"/>
    </source>
</evidence>
<evidence type="ECO:0000313" key="11">
    <source>
        <dbReference type="EMBL" id="PDW29068.1"/>
    </source>
</evidence>
<dbReference type="EMBL" id="JAVKQK010000013">
    <property type="protein sequence ID" value="MDU9790179.1"/>
    <property type="molecule type" value="Genomic_DNA"/>
</dbReference>
<reference evidence="17 18" key="2">
    <citation type="journal article" date="2017" name="Gut Pathog.">
        <title>Phylogenomics of Colombian Helicobacter pylori isolates.</title>
        <authorList>
            <person name="Gutierrez-Escobar A.J."/>
            <person name="Trujillo E."/>
            <person name="Acevedo O."/>
            <person name="Bravo M.M."/>
        </authorList>
    </citation>
    <scope>NUCLEOTIDE SEQUENCE [LARGE SCALE GENOMIC DNA]</scope>
    <source>
        <strain evidence="12 18">22151</strain>
        <strain evidence="11 17">3076</strain>
    </source>
</reference>
<dbReference type="Pfam" id="PF00584">
    <property type="entry name" value="SecE"/>
    <property type="match status" value="1"/>
</dbReference>
<dbReference type="EMBL" id="MBGM01000031">
    <property type="protein sequence ID" value="PDW29068.1"/>
    <property type="molecule type" value="Genomic_DNA"/>
</dbReference>
<dbReference type="InterPro" id="IPR038379">
    <property type="entry name" value="SecE_sf"/>
</dbReference>
<comment type="subcellular location">
    <subcellularLocation>
        <location evidence="1">Membrane</location>
    </subcellularLocation>
</comment>
<dbReference type="EMBL" id="CP053396">
    <property type="protein sequence ID" value="QJW44036.1"/>
    <property type="molecule type" value="Genomic_DNA"/>
</dbReference>
<dbReference type="EMBL" id="MBGX01000040">
    <property type="protein sequence ID" value="PDW46573.1"/>
    <property type="molecule type" value="Genomic_DNA"/>
</dbReference>
<dbReference type="GO" id="GO:0008320">
    <property type="term" value="F:protein transmembrane transporter activity"/>
    <property type="evidence" value="ECO:0007669"/>
    <property type="project" value="InterPro"/>
</dbReference>
<proteinExistence type="predicted"/>